<comment type="caution">
    <text evidence="1">The sequence shown here is derived from an EMBL/GenBank/DDBJ whole genome shotgun (WGS) entry which is preliminary data.</text>
</comment>
<protein>
    <submittedName>
        <fullName evidence="1">Uncharacterized protein</fullName>
    </submittedName>
</protein>
<organism evidence="1 2">
    <name type="scientific">Lelliottia amnigena</name>
    <name type="common">Enterobacter amnigenus</name>
    <dbReference type="NCBI Taxonomy" id="61646"/>
    <lineage>
        <taxon>Bacteria</taxon>
        <taxon>Pseudomonadati</taxon>
        <taxon>Pseudomonadota</taxon>
        <taxon>Gammaproteobacteria</taxon>
        <taxon>Enterobacterales</taxon>
        <taxon>Enterobacteriaceae</taxon>
        <taxon>Lelliottia</taxon>
    </lineage>
</organism>
<dbReference type="Proteomes" id="UP000653275">
    <property type="component" value="Unassembled WGS sequence"/>
</dbReference>
<gene>
    <name evidence="1" type="ORF">I7V27_06865</name>
</gene>
<reference evidence="1" key="1">
    <citation type="submission" date="2020-12" db="EMBL/GenBank/DDBJ databases">
        <title>Draft genome sequence of Enterobacter spp., Lelliottia spp. and Serratia spp. isolated from drinking water reservoirs and lakes.</title>
        <authorList>
            <person name="Reitter C."/>
            <person name="Neuhaus K."/>
            <person name="Huegler M."/>
        </authorList>
    </citation>
    <scope>NUCLEOTIDE SEQUENCE</scope>
    <source>
        <strain evidence="1">TZW15</strain>
    </source>
</reference>
<sequence length="61" mass="7281">MQFETLTPALFLRERGKTRKTFAIEKSRCLFLRDFFFHRLVEEKRIGPLRLTVAEKKHGGE</sequence>
<accession>A0AAP2EYZ9</accession>
<dbReference type="RefSeq" id="WP_202665546.1">
    <property type="nucleotide sequence ID" value="NZ_JAENMR010000003.1"/>
</dbReference>
<dbReference type="AlphaFoldDB" id="A0AAP2EYZ9"/>
<dbReference type="EMBL" id="JAENMS010000003">
    <property type="protein sequence ID" value="MBL5934183.1"/>
    <property type="molecule type" value="Genomic_DNA"/>
</dbReference>
<proteinExistence type="predicted"/>
<evidence type="ECO:0000313" key="1">
    <source>
        <dbReference type="EMBL" id="MBL5934183.1"/>
    </source>
</evidence>
<name>A0AAP2EYZ9_LELAM</name>
<evidence type="ECO:0000313" key="2">
    <source>
        <dbReference type="Proteomes" id="UP000653275"/>
    </source>
</evidence>